<dbReference type="InterPro" id="IPR018973">
    <property type="entry name" value="MZB"/>
</dbReference>
<dbReference type="InterPro" id="IPR027417">
    <property type="entry name" value="P-loop_NTPase"/>
</dbReference>
<dbReference type="SUPFAM" id="SSF52540">
    <property type="entry name" value="P-loop containing nucleoside triphosphate hydrolases"/>
    <property type="match status" value="1"/>
</dbReference>
<dbReference type="EMBL" id="QXFM01000070">
    <property type="protein sequence ID" value="RIV88365.1"/>
    <property type="molecule type" value="Genomic_DNA"/>
</dbReference>
<accession>A0A3A1P8P7</accession>
<dbReference type="Pfam" id="PF00271">
    <property type="entry name" value="Helicase_C"/>
    <property type="match status" value="1"/>
</dbReference>
<comment type="caution">
    <text evidence="2">The sequence shown here is derived from an EMBL/GenBank/DDBJ whole genome shotgun (WGS) entry which is preliminary data.</text>
</comment>
<proteinExistence type="predicted"/>
<feature type="domain" description="Helicase C-terminal" evidence="1">
    <location>
        <begin position="318"/>
        <end position="476"/>
    </location>
</feature>
<dbReference type="PANTHER" id="PTHR47957:SF3">
    <property type="entry name" value="ATP-DEPENDENT HELICASE HRQ1"/>
    <property type="match status" value="1"/>
</dbReference>
<dbReference type="Proteomes" id="UP000265366">
    <property type="component" value="Unassembled WGS sequence"/>
</dbReference>
<evidence type="ECO:0000313" key="3">
    <source>
        <dbReference type="Proteomes" id="UP000265366"/>
    </source>
</evidence>
<dbReference type="PROSITE" id="PS51194">
    <property type="entry name" value="HELICASE_CTER"/>
    <property type="match status" value="1"/>
</dbReference>
<gene>
    <name evidence="2" type="ORF">D2V17_07615</name>
</gene>
<dbReference type="AlphaFoldDB" id="A0A3A1P8P7"/>
<protein>
    <submittedName>
        <fullName evidence="2">DUF1998 domain-containing protein</fullName>
    </submittedName>
</protein>
<organism evidence="2 3">
    <name type="scientific">Aurantiacibacter xanthus</name>
    <dbReference type="NCBI Taxonomy" id="1784712"/>
    <lineage>
        <taxon>Bacteria</taxon>
        <taxon>Pseudomonadati</taxon>
        <taxon>Pseudomonadota</taxon>
        <taxon>Alphaproteobacteria</taxon>
        <taxon>Sphingomonadales</taxon>
        <taxon>Erythrobacteraceae</taxon>
        <taxon>Aurantiacibacter</taxon>
    </lineage>
</organism>
<dbReference type="PANTHER" id="PTHR47957">
    <property type="entry name" value="ATP-DEPENDENT HELICASE HRQ1"/>
    <property type="match status" value="1"/>
</dbReference>
<dbReference type="GO" id="GO:0036297">
    <property type="term" value="P:interstrand cross-link repair"/>
    <property type="evidence" value="ECO:0007669"/>
    <property type="project" value="TreeGrafter"/>
</dbReference>
<dbReference type="GO" id="GO:0006289">
    <property type="term" value="P:nucleotide-excision repair"/>
    <property type="evidence" value="ECO:0007669"/>
    <property type="project" value="TreeGrafter"/>
</dbReference>
<dbReference type="Pfam" id="PF09369">
    <property type="entry name" value="MZB"/>
    <property type="match status" value="1"/>
</dbReference>
<dbReference type="InterPro" id="IPR001650">
    <property type="entry name" value="Helicase_C-like"/>
</dbReference>
<sequence>MHEEGTLGEHQRKLLGFTDNRQDAALQAGHFNDFIFVTLLRSGLLKAVADAGERGLEHQRFGDAVRLALGFTRENKERLAEWMANPEARGLIAFEQAEHAVTKVLAHRVWSDLRRGWRFTNPNLEDLKLIEVRFPGLGELAGDDELFAKDDFLREASPSTRAELFKLLFDAMRKGLAVSTEALEKQLITQVAQEAQQSLRFPWNIESSEADRLRTAGVLMVDPPKRDTISNAENDAITRGSYMSALGKSLCHTRLWGADGPKRKDYPDFISTLIKAAEAHEILRKVPIGGGDAWRLAPAALRLHLATPSADDVKANAFFRDLYTSVVASLGEEGALTFSFEAREHTAQVENEIRQWREDRFRYADADRKRLVENKEAMKDREEPDSFLPLLFCSPTMELGVDISALSTVYLRNAPPTPANYAQRAGRAGRSGQAALVVTYCAAQSPHDQYYFNDRKQLVAGQVKPPALDLANRDLIASHIHAEWLAAAKAPLESSIPKNLDMDNTEGFPVAEEHMRAFDKVRRDAQLLADLKAILETVAPYVELEAFPDLADPQGLIESVIASADHNFDQTFERWRDLYRGALREQADADKVRNKTNVAPGERKSAASRYKLAADELEMLVHGRATNGSDFYTYRYLATEGFLPGYNFPRLPLYAFIPAMRGTAVLQRPRFLAISEFGPNSLVYHEGRAFRIIKAKLPAGQRSDDGNLATDTMILCAQCGAAETSPVVERCQACGTSLGGAERLDSIFRIQNVETFPTARITANDEDRQRRGFDIQTVFAWTGDTNSVQTITLSGEGQPIVSLSFGRRAKITRLNKGLKRRAEKAICGFVIDPLTGRWLADKNNDDGTGPDPGKSRQQRIVPVVEDHKNSLLLIPDASFNLGPAEMATLQHALVRAIEVSESLEEGEMLGEAMPNREERRALLLYEATEGGAGVLSRLMNTSGRWQGLARIALELMHYKFDEQGQLVDGEKPCVEACYRCLMSYFNQPDHEHLDRTNEKVISFLLAMSSAAILKSEKASVKPNPSSGGWKAKLEEWDIPAPGNTTIEGSAFDLFWPSQLLLAVPGGSSASIAASCAARGIDVIDLPADAPETLPNALAQYFGK</sequence>
<evidence type="ECO:0000259" key="1">
    <source>
        <dbReference type="PROSITE" id="PS51194"/>
    </source>
</evidence>
<dbReference type="GO" id="GO:0043138">
    <property type="term" value="F:3'-5' DNA helicase activity"/>
    <property type="evidence" value="ECO:0007669"/>
    <property type="project" value="TreeGrafter"/>
</dbReference>
<name>A0A3A1P8P7_9SPHN</name>
<evidence type="ECO:0000313" key="2">
    <source>
        <dbReference type="EMBL" id="RIV88365.1"/>
    </source>
</evidence>
<dbReference type="SMART" id="SM00490">
    <property type="entry name" value="HELICc"/>
    <property type="match status" value="1"/>
</dbReference>
<reference evidence="2 3" key="1">
    <citation type="submission" date="2018-08" db="EMBL/GenBank/DDBJ databases">
        <title>Erythrobacter zhengii sp.nov., a bacterium isolated from deep-sea sediment.</title>
        <authorList>
            <person name="Fang C."/>
            <person name="Wu Y.-H."/>
            <person name="Sun C."/>
            <person name="Wang H."/>
            <person name="Cheng H."/>
            <person name="Meng F.-X."/>
            <person name="Wang C.-S."/>
            <person name="Xu X.-W."/>
        </authorList>
    </citation>
    <scope>NUCLEOTIDE SEQUENCE [LARGE SCALE GENOMIC DNA]</scope>
    <source>
        <strain evidence="2 3">CCTCC AB 2015396</strain>
    </source>
</reference>
<keyword evidence="3" id="KW-1185">Reference proteome</keyword>
<dbReference type="Gene3D" id="3.40.50.300">
    <property type="entry name" value="P-loop containing nucleotide triphosphate hydrolases"/>
    <property type="match status" value="1"/>
</dbReference>